<dbReference type="EMBL" id="DS268114">
    <property type="protein sequence ID" value="KMM72844.1"/>
    <property type="molecule type" value="Genomic_DNA"/>
</dbReference>
<evidence type="ECO:0000313" key="2">
    <source>
        <dbReference type="EMBL" id="KMM72844.1"/>
    </source>
</evidence>
<reference evidence="2 3" key="1">
    <citation type="submission" date="2007-06" db="EMBL/GenBank/DDBJ databases">
        <title>The Genome Sequence of Coccidioides posadasii RMSCC_3488.</title>
        <authorList>
            <consortium name="Coccidioides Genome Resources Consortium"/>
            <consortium name="The Broad Institute Genome Sequencing Platform"/>
            <person name="Henn M.R."/>
            <person name="Sykes S."/>
            <person name="Young S."/>
            <person name="Jaffe D."/>
            <person name="Berlin A."/>
            <person name="Alvarez P."/>
            <person name="Butler J."/>
            <person name="Gnerre S."/>
            <person name="Grabherr M."/>
            <person name="Mauceli E."/>
            <person name="Brockman W."/>
            <person name="Kodira C."/>
            <person name="Alvarado L."/>
            <person name="Zeng Q."/>
            <person name="Crawford M."/>
            <person name="Antoine C."/>
            <person name="Devon K."/>
            <person name="Galgiani J."/>
            <person name="Orsborn K."/>
            <person name="Lewis M.L."/>
            <person name="Nusbaum C."/>
            <person name="Galagan J."/>
            <person name="Birren B."/>
        </authorList>
    </citation>
    <scope>NUCLEOTIDE SEQUENCE [LARGE SCALE GENOMIC DNA]</scope>
    <source>
        <strain evidence="2 3">RMSCC 3488</strain>
    </source>
</reference>
<reference evidence="3" key="2">
    <citation type="journal article" date="2009" name="Genome Res.">
        <title>Comparative genomic analyses of the human fungal pathogens Coccidioides and their relatives.</title>
        <authorList>
            <person name="Sharpton T.J."/>
            <person name="Stajich J.E."/>
            <person name="Rounsley S.D."/>
            <person name="Gardner M.J."/>
            <person name="Wortman J.R."/>
            <person name="Jordar V.S."/>
            <person name="Maiti R."/>
            <person name="Kodira C.D."/>
            <person name="Neafsey D.E."/>
            <person name="Zeng Q."/>
            <person name="Hung C.-Y."/>
            <person name="McMahan C."/>
            <person name="Muszewska A."/>
            <person name="Grynberg M."/>
            <person name="Mandel M.A."/>
            <person name="Kellner E.M."/>
            <person name="Barker B.M."/>
            <person name="Galgiani J.N."/>
            <person name="Orbach M.J."/>
            <person name="Kirkland T.N."/>
            <person name="Cole G.T."/>
            <person name="Henn M.R."/>
            <person name="Birren B.W."/>
            <person name="Taylor J.W."/>
        </authorList>
    </citation>
    <scope>NUCLEOTIDE SEQUENCE [LARGE SCALE GENOMIC DNA]</scope>
    <source>
        <strain evidence="3">RMSCC 3488</strain>
    </source>
</reference>
<dbReference type="AlphaFoldDB" id="A0A0J6FUM1"/>
<keyword evidence="1" id="KW-0732">Signal</keyword>
<protein>
    <recommendedName>
        <fullName evidence="4">Secreted protein</fullName>
    </recommendedName>
</protein>
<feature type="chain" id="PRO_5005271680" description="Secreted protein" evidence="1">
    <location>
        <begin position="27"/>
        <end position="117"/>
    </location>
</feature>
<evidence type="ECO:0008006" key="4">
    <source>
        <dbReference type="Google" id="ProtNLM"/>
    </source>
</evidence>
<sequence length="117" mass="13378">MSRLVVVVSCILSKWISLIALRRSMAMIPSPFASCEAKLRTLVPDGTERKAHWSHIPFLEQQVKKPWMNRGKSLSQILFLDIWSFPLKLGISCACVQLMIANMYNYILNASLKLVER</sequence>
<feature type="signal peptide" evidence="1">
    <location>
        <begin position="1"/>
        <end position="26"/>
    </location>
</feature>
<gene>
    <name evidence="2" type="ORF">CPAG_09136</name>
</gene>
<evidence type="ECO:0000256" key="1">
    <source>
        <dbReference type="SAM" id="SignalP"/>
    </source>
</evidence>
<evidence type="ECO:0000313" key="3">
    <source>
        <dbReference type="Proteomes" id="UP000054567"/>
    </source>
</evidence>
<name>A0A0J6FUM1_COCPO</name>
<proteinExistence type="predicted"/>
<dbReference type="Proteomes" id="UP000054567">
    <property type="component" value="Unassembled WGS sequence"/>
</dbReference>
<organism evidence="2 3">
    <name type="scientific">Coccidioides posadasii RMSCC 3488</name>
    <dbReference type="NCBI Taxonomy" id="454284"/>
    <lineage>
        <taxon>Eukaryota</taxon>
        <taxon>Fungi</taxon>
        <taxon>Dikarya</taxon>
        <taxon>Ascomycota</taxon>
        <taxon>Pezizomycotina</taxon>
        <taxon>Eurotiomycetes</taxon>
        <taxon>Eurotiomycetidae</taxon>
        <taxon>Onygenales</taxon>
        <taxon>Onygenaceae</taxon>
        <taxon>Coccidioides</taxon>
    </lineage>
</organism>
<accession>A0A0J6FUM1</accession>
<dbReference type="VEuPathDB" id="FungiDB:CPAG_09136"/>
<reference evidence="3" key="3">
    <citation type="journal article" date="2010" name="Genome Res.">
        <title>Population genomic sequencing of Coccidioides fungi reveals recent hybridization and transposon control.</title>
        <authorList>
            <person name="Neafsey D.E."/>
            <person name="Barker B.M."/>
            <person name="Sharpton T.J."/>
            <person name="Stajich J.E."/>
            <person name="Park D.J."/>
            <person name="Whiston E."/>
            <person name="Hung C.-Y."/>
            <person name="McMahan C."/>
            <person name="White J."/>
            <person name="Sykes S."/>
            <person name="Heiman D."/>
            <person name="Young S."/>
            <person name="Zeng Q."/>
            <person name="Abouelleil A."/>
            <person name="Aftuck L."/>
            <person name="Bessette D."/>
            <person name="Brown A."/>
            <person name="FitzGerald M."/>
            <person name="Lui A."/>
            <person name="Macdonald J.P."/>
            <person name="Priest M."/>
            <person name="Orbach M.J."/>
            <person name="Galgiani J.N."/>
            <person name="Kirkland T.N."/>
            <person name="Cole G.T."/>
            <person name="Birren B.W."/>
            <person name="Henn M.R."/>
            <person name="Taylor J.W."/>
            <person name="Rounsley S.D."/>
        </authorList>
    </citation>
    <scope>NUCLEOTIDE SEQUENCE [LARGE SCALE GENOMIC DNA]</scope>
    <source>
        <strain evidence="3">RMSCC 3488</strain>
    </source>
</reference>